<gene>
    <name evidence="2" type="ORF">PTTW11_09775</name>
</gene>
<reference evidence="2" key="1">
    <citation type="submission" date="2021-02" db="EMBL/GenBank/DDBJ databases">
        <authorList>
            <person name="Syme A R."/>
            <person name="Syme A R."/>
            <person name="Moolhuijzen P."/>
        </authorList>
    </citation>
    <scope>NUCLEOTIDE SEQUENCE</scope>
    <source>
        <strain evidence="2">W1-1</strain>
    </source>
</reference>
<dbReference type="AlphaFoldDB" id="A0A6S6WDD4"/>
<evidence type="ECO:0000313" key="2">
    <source>
        <dbReference type="EMBL" id="CAE7208013.1"/>
    </source>
</evidence>
<feature type="compositionally biased region" description="Polar residues" evidence="1">
    <location>
        <begin position="78"/>
        <end position="94"/>
    </location>
</feature>
<dbReference type="EMBL" id="HG992985">
    <property type="protein sequence ID" value="CAE7208013.1"/>
    <property type="molecule type" value="Genomic_DNA"/>
</dbReference>
<accession>A0A6S6WDD4</accession>
<feature type="region of interest" description="Disordered" evidence="1">
    <location>
        <begin position="1"/>
        <end position="35"/>
    </location>
</feature>
<evidence type="ECO:0000313" key="3">
    <source>
        <dbReference type="Proteomes" id="UP000472372"/>
    </source>
</evidence>
<organism evidence="2 3">
    <name type="scientific">Pyrenophora teres f. teres</name>
    <dbReference type="NCBI Taxonomy" id="97479"/>
    <lineage>
        <taxon>Eukaryota</taxon>
        <taxon>Fungi</taxon>
        <taxon>Dikarya</taxon>
        <taxon>Ascomycota</taxon>
        <taxon>Pezizomycotina</taxon>
        <taxon>Dothideomycetes</taxon>
        <taxon>Pleosporomycetidae</taxon>
        <taxon>Pleosporales</taxon>
        <taxon>Pleosporineae</taxon>
        <taxon>Pleosporaceae</taxon>
        <taxon>Pyrenophora</taxon>
    </lineage>
</organism>
<protein>
    <submittedName>
        <fullName evidence="2">Uncharacterized protein</fullName>
    </submittedName>
</protein>
<evidence type="ECO:0000256" key="1">
    <source>
        <dbReference type="SAM" id="MobiDB-lite"/>
    </source>
</evidence>
<proteinExistence type="predicted"/>
<sequence>MSEQAQSTPQESLEKPVPSADQELRGPVLGTREPDRMVYKDDEGVEHSIYIPVGQFQVACQHYTNKDWEALGRFPQWTESSEPPQVESSMSEGNNEAKGCSHHGTLEG</sequence>
<feature type="compositionally biased region" description="Polar residues" evidence="1">
    <location>
        <begin position="1"/>
        <end position="11"/>
    </location>
</feature>
<name>A0A6S6WDD4_9PLEO</name>
<feature type="region of interest" description="Disordered" evidence="1">
    <location>
        <begin position="78"/>
        <end position="108"/>
    </location>
</feature>
<dbReference type="Proteomes" id="UP000472372">
    <property type="component" value="Chromosome 9"/>
</dbReference>